<dbReference type="InterPro" id="IPR000160">
    <property type="entry name" value="GGDEF_dom"/>
</dbReference>
<evidence type="ECO:0000259" key="4">
    <source>
        <dbReference type="PROSITE" id="PS50887"/>
    </source>
</evidence>
<dbReference type="Gene3D" id="3.30.70.270">
    <property type="match status" value="1"/>
</dbReference>
<organism evidence="5 6">
    <name type="scientific">Alteromonas gilva</name>
    <dbReference type="NCBI Taxonomy" id="2987522"/>
    <lineage>
        <taxon>Bacteria</taxon>
        <taxon>Pseudomonadati</taxon>
        <taxon>Pseudomonadota</taxon>
        <taxon>Gammaproteobacteria</taxon>
        <taxon>Alteromonadales</taxon>
        <taxon>Alteromonadaceae</taxon>
        <taxon>Alteromonas/Salinimonas group</taxon>
        <taxon>Alteromonas</taxon>
    </lineage>
</organism>
<feature type="transmembrane region" description="Helical" evidence="3">
    <location>
        <begin position="12"/>
        <end position="33"/>
    </location>
</feature>
<feature type="transmembrane region" description="Helical" evidence="3">
    <location>
        <begin position="39"/>
        <end position="58"/>
    </location>
</feature>
<name>A0ABT5KZT0_9ALTE</name>
<dbReference type="CDD" id="cd01949">
    <property type="entry name" value="GGDEF"/>
    <property type="match status" value="1"/>
</dbReference>
<dbReference type="EC" id="2.7.7.65" evidence="1"/>
<keyword evidence="3" id="KW-0472">Membrane</keyword>
<dbReference type="SMART" id="SM00267">
    <property type="entry name" value="GGDEF"/>
    <property type="match status" value="1"/>
</dbReference>
<feature type="transmembrane region" description="Helical" evidence="3">
    <location>
        <begin position="109"/>
        <end position="130"/>
    </location>
</feature>
<evidence type="ECO:0000313" key="6">
    <source>
        <dbReference type="Proteomes" id="UP001218788"/>
    </source>
</evidence>
<evidence type="ECO:0000256" key="3">
    <source>
        <dbReference type="SAM" id="Phobius"/>
    </source>
</evidence>
<keyword evidence="3" id="KW-1133">Transmembrane helix</keyword>
<gene>
    <name evidence="5" type="ORF">OIK42_05825</name>
</gene>
<dbReference type="Pfam" id="PF00990">
    <property type="entry name" value="GGDEF"/>
    <property type="match status" value="1"/>
</dbReference>
<dbReference type="EMBL" id="JAQQXP010000001">
    <property type="protein sequence ID" value="MDC8830279.1"/>
    <property type="molecule type" value="Genomic_DNA"/>
</dbReference>
<dbReference type="InterPro" id="IPR050469">
    <property type="entry name" value="Diguanylate_Cyclase"/>
</dbReference>
<dbReference type="Proteomes" id="UP001218788">
    <property type="component" value="Unassembled WGS sequence"/>
</dbReference>
<feature type="transmembrane region" description="Helical" evidence="3">
    <location>
        <begin position="70"/>
        <end position="89"/>
    </location>
</feature>
<dbReference type="RefSeq" id="WP_273639036.1">
    <property type="nucleotide sequence ID" value="NZ_JAQQXP010000001.1"/>
</dbReference>
<evidence type="ECO:0000256" key="2">
    <source>
        <dbReference type="ARBA" id="ARBA00034247"/>
    </source>
</evidence>
<dbReference type="PANTHER" id="PTHR45138:SF9">
    <property type="entry name" value="DIGUANYLATE CYCLASE DGCM-RELATED"/>
    <property type="match status" value="1"/>
</dbReference>
<dbReference type="PROSITE" id="PS50887">
    <property type="entry name" value="GGDEF"/>
    <property type="match status" value="1"/>
</dbReference>
<dbReference type="InterPro" id="IPR043128">
    <property type="entry name" value="Rev_trsase/Diguanyl_cyclase"/>
</dbReference>
<dbReference type="InterPro" id="IPR029787">
    <property type="entry name" value="Nucleotide_cyclase"/>
</dbReference>
<reference evidence="5 6" key="1">
    <citation type="submission" date="2022-10" db="EMBL/GenBank/DDBJ databases">
        <title>Alteromonas sp. chi3 Genome sequencing.</title>
        <authorList>
            <person name="Park S."/>
        </authorList>
    </citation>
    <scope>NUCLEOTIDE SEQUENCE [LARGE SCALE GENOMIC DNA]</scope>
    <source>
        <strain evidence="6">chi3</strain>
    </source>
</reference>
<feature type="domain" description="GGDEF" evidence="4">
    <location>
        <begin position="213"/>
        <end position="344"/>
    </location>
</feature>
<evidence type="ECO:0000256" key="1">
    <source>
        <dbReference type="ARBA" id="ARBA00012528"/>
    </source>
</evidence>
<keyword evidence="3" id="KW-0812">Transmembrane</keyword>
<feature type="transmembrane region" description="Helical" evidence="3">
    <location>
        <begin position="151"/>
        <end position="169"/>
    </location>
</feature>
<sequence>MLDSKKHNHKINLQFIKVCFVVTLLGTLVRPLFIDLPFIFTGIGLLNLLSILVIYVVVKRHWCQRFEALSVFLIGVGTVTPLMVISGGINSQFAPIIPLIPLATALIGGVRMSMVVSVLLIGLITLFVVFHSQVADFTQDSSSQAKVVSRAVWYGLTLCATCYFGIFFYRRNQYLQQQLEKMATMDELTGVFNRRGFMALARQQLTMAYRNQRPFCIILLDIDHFKHINDTHGHDAGDMCLSAVATSIDNELREQDILGRYGGEEFILFLPDTNLQQSKRVAEKIRRAIALMVTGDEGLRLTVTQGIAGYEGGNLDDIEHYISLADEALYQGKESGRNKWVLSA</sequence>
<proteinExistence type="predicted"/>
<keyword evidence="6" id="KW-1185">Reference proteome</keyword>
<protein>
    <recommendedName>
        <fullName evidence="1">diguanylate cyclase</fullName>
        <ecNumber evidence="1">2.7.7.65</ecNumber>
    </recommendedName>
</protein>
<comment type="catalytic activity">
    <reaction evidence="2">
        <text>2 GTP = 3',3'-c-di-GMP + 2 diphosphate</text>
        <dbReference type="Rhea" id="RHEA:24898"/>
        <dbReference type="ChEBI" id="CHEBI:33019"/>
        <dbReference type="ChEBI" id="CHEBI:37565"/>
        <dbReference type="ChEBI" id="CHEBI:58805"/>
        <dbReference type="EC" id="2.7.7.65"/>
    </reaction>
</comment>
<evidence type="ECO:0000313" key="5">
    <source>
        <dbReference type="EMBL" id="MDC8830279.1"/>
    </source>
</evidence>
<comment type="caution">
    <text evidence="5">The sequence shown here is derived from an EMBL/GenBank/DDBJ whole genome shotgun (WGS) entry which is preliminary data.</text>
</comment>
<dbReference type="NCBIfam" id="TIGR00254">
    <property type="entry name" value="GGDEF"/>
    <property type="match status" value="1"/>
</dbReference>
<dbReference type="SUPFAM" id="SSF55073">
    <property type="entry name" value="Nucleotide cyclase"/>
    <property type="match status" value="1"/>
</dbReference>
<accession>A0ABT5KZT0</accession>
<dbReference type="PANTHER" id="PTHR45138">
    <property type="entry name" value="REGULATORY COMPONENTS OF SENSORY TRANSDUCTION SYSTEM"/>
    <property type="match status" value="1"/>
</dbReference>